<comment type="caution">
    <text evidence="1">The sequence shown here is derived from an EMBL/GenBank/DDBJ whole genome shotgun (WGS) entry which is preliminary data.</text>
</comment>
<reference evidence="1 2" key="1">
    <citation type="submission" date="2024-08" db="EMBL/GenBank/DDBJ databases">
        <authorList>
            <person name="Lu H."/>
        </authorList>
    </citation>
    <scope>NUCLEOTIDE SEQUENCE [LARGE SCALE GENOMIC DNA]</scope>
    <source>
        <strain evidence="1 2">BYS180W</strain>
    </source>
</reference>
<evidence type="ECO:0000313" key="2">
    <source>
        <dbReference type="Proteomes" id="UP001606099"/>
    </source>
</evidence>
<evidence type="ECO:0000313" key="1">
    <source>
        <dbReference type="EMBL" id="MFG6449773.1"/>
    </source>
</evidence>
<keyword evidence="2" id="KW-1185">Reference proteome</keyword>
<accession>A0ABW7FZI3</accession>
<sequence>MGSSSAVPLAQEPAVLDLSPAQLLALLAREAARASRYGGGGALLLLELDMHASRHEHPETWARTAALIPGLLQRQLRGADQCCVLAADQYACYLPQTDALGAIDAADRLRDAVAQLEASPLQLSASVGVAIWSERGYPALAQSDAGRSGPSTDVEDQVAAQQLWARVQQSLVLARAAGRNCVRAISSTRAGSRGR</sequence>
<dbReference type="Gene3D" id="3.30.70.270">
    <property type="match status" value="1"/>
</dbReference>
<dbReference type="SUPFAM" id="SSF55073">
    <property type="entry name" value="Nucleotide cyclase"/>
    <property type="match status" value="1"/>
</dbReference>
<dbReference type="EMBL" id="JBIGHZ010000006">
    <property type="protein sequence ID" value="MFG6449773.1"/>
    <property type="molecule type" value="Genomic_DNA"/>
</dbReference>
<dbReference type="InterPro" id="IPR043128">
    <property type="entry name" value="Rev_trsase/Diguanyl_cyclase"/>
</dbReference>
<evidence type="ECO:0008006" key="3">
    <source>
        <dbReference type="Google" id="ProtNLM"/>
    </source>
</evidence>
<proteinExistence type="predicted"/>
<dbReference type="InterPro" id="IPR029787">
    <property type="entry name" value="Nucleotide_cyclase"/>
</dbReference>
<dbReference type="Proteomes" id="UP001606099">
    <property type="component" value="Unassembled WGS sequence"/>
</dbReference>
<name>A0ABW7FZI3_9BURK</name>
<dbReference type="RefSeq" id="WP_394463318.1">
    <property type="nucleotide sequence ID" value="NZ_JBIGHZ010000006.1"/>
</dbReference>
<protein>
    <recommendedName>
        <fullName evidence="3">GGDEF domain-containing protein</fullName>
    </recommendedName>
</protein>
<organism evidence="1 2">
    <name type="scientific">Roseateles rivi</name>
    <dbReference type="NCBI Taxonomy" id="3299028"/>
    <lineage>
        <taxon>Bacteria</taxon>
        <taxon>Pseudomonadati</taxon>
        <taxon>Pseudomonadota</taxon>
        <taxon>Betaproteobacteria</taxon>
        <taxon>Burkholderiales</taxon>
        <taxon>Sphaerotilaceae</taxon>
        <taxon>Roseateles</taxon>
    </lineage>
</organism>
<gene>
    <name evidence="1" type="ORF">ACG0Z6_16225</name>
</gene>